<dbReference type="GO" id="GO:0043565">
    <property type="term" value="F:sequence-specific DNA binding"/>
    <property type="evidence" value="ECO:0007669"/>
    <property type="project" value="InterPro"/>
</dbReference>
<keyword evidence="3" id="KW-0804">Transcription</keyword>
<dbReference type="InterPro" id="IPR020449">
    <property type="entry name" value="Tscrpt_reg_AraC-type_HTH"/>
</dbReference>
<dbReference type="GO" id="GO:0003700">
    <property type="term" value="F:DNA-binding transcription factor activity"/>
    <property type="evidence" value="ECO:0007669"/>
    <property type="project" value="InterPro"/>
</dbReference>
<keyword evidence="2 6" id="KW-0238">DNA-binding</keyword>
<reference evidence="6 7" key="1">
    <citation type="submission" date="2016-10" db="EMBL/GenBank/DDBJ databases">
        <authorList>
            <person name="de Groot N.N."/>
        </authorList>
    </citation>
    <scope>NUCLEOTIDE SEQUENCE [LARGE SCALE GENOMIC DNA]</scope>
    <source>
        <strain evidence="6 7">DSM 43019</strain>
    </source>
</reference>
<keyword evidence="7" id="KW-1185">Reference proteome</keyword>
<evidence type="ECO:0000256" key="3">
    <source>
        <dbReference type="ARBA" id="ARBA00023163"/>
    </source>
</evidence>
<dbReference type="Proteomes" id="UP000199645">
    <property type="component" value="Unassembled WGS sequence"/>
</dbReference>
<dbReference type="SUPFAM" id="SSF46689">
    <property type="entry name" value="Homeodomain-like"/>
    <property type="match status" value="1"/>
</dbReference>
<keyword evidence="1" id="KW-0805">Transcription regulation</keyword>
<evidence type="ECO:0000256" key="2">
    <source>
        <dbReference type="ARBA" id="ARBA00023125"/>
    </source>
</evidence>
<dbReference type="InterPro" id="IPR018060">
    <property type="entry name" value="HTH_AraC"/>
</dbReference>
<evidence type="ECO:0000256" key="1">
    <source>
        <dbReference type="ARBA" id="ARBA00023015"/>
    </source>
</evidence>
<dbReference type="Pfam" id="PF12833">
    <property type="entry name" value="HTH_18"/>
    <property type="match status" value="1"/>
</dbReference>
<feature type="domain" description="HTH araC/xylS-type" evidence="5">
    <location>
        <begin position="204"/>
        <end position="303"/>
    </location>
</feature>
<gene>
    <name evidence="6" type="ORF">SAMN05421541_12716</name>
</gene>
<dbReference type="STRING" id="35752.SAMN05421541_12716"/>
<dbReference type="InterPro" id="IPR009057">
    <property type="entry name" value="Homeodomain-like_sf"/>
</dbReference>
<evidence type="ECO:0000313" key="6">
    <source>
        <dbReference type="EMBL" id="SFF87178.1"/>
    </source>
</evidence>
<dbReference type="PANTHER" id="PTHR46796:SF6">
    <property type="entry name" value="ARAC SUBFAMILY"/>
    <property type="match status" value="1"/>
</dbReference>
<organism evidence="6 7">
    <name type="scientific">Actinoplanes philippinensis</name>
    <dbReference type="NCBI Taxonomy" id="35752"/>
    <lineage>
        <taxon>Bacteria</taxon>
        <taxon>Bacillati</taxon>
        <taxon>Actinomycetota</taxon>
        <taxon>Actinomycetes</taxon>
        <taxon>Micromonosporales</taxon>
        <taxon>Micromonosporaceae</taxon>
        <taxon>Actinoplanes</taxon>
    </lineage>
</organism>
<feature type="region of interest" description="Disordered" evidence="4">
    <location>
        <begin position="300"/>
        <end position="329"/>
    </location>
</feature>
<dbReference type="AlphaFoldDB" id="A0A1I2M8J7"/>
<dbReference type="PRINTS" id="PR00032">
    <property type="entry name" value="HTHARAC"/>
</dbReference>
<accession>A0A1I2M8J7</accession>
<proteinExistence type="predicted"/>
<sequence length="329" mass="35491">MIEDTATAGRVRRFSTAELPEARRVELWEDHNRAALIGLRCRLLGDTPFDGTELNLQLDRLQLARVRGTSHVVERPADVIRRSPADAVAVYLTLVGEAFFYHDGGVLTLRPGQALICDADRPFMRGFSHGLDELAIKVPRGVFHDLTGLESVRAPIVRATSRALARTAGTALRAGGAVDEPALLHLIADLTGRRVADPATVHLANARAFIEDHLTDPGLTATRVAAGIGISERHLSRAFAGAGTSLPRHILARRLDRAHRLLAAVPRTPVAEVAAACGFHSRTYFAQAFRERFGIRPTDVRKSATPSDFRPITGPAVAGPPGAPANDYS</sequence>
<dbReference type="PROSITE" id="PS01124">
    <property type="entry name" value="HTH_ARAC_FAMILY_2"/>
    <property type="match status" value="1"/>
</dbReference>
<dbReference type="InterPro" id="IPR050204">
    <property type="entry name" value="AraC_XylS_family_regulators"/>
</dbReference>
<name>A0A1I2M8J7_9ACTN</name>
<dbReference type="EMBL" id="FONV01000027">
    <property type="protein sequence ID" value="SFF87178.1"/>
    <property type="molecule type" value="Genomic_DNA"/>
</dbReference>
<evidence type="ECO:0000259" key="5">
    <source>
        <dbReference type="PROSITE" id="PS01124"/>
    </source>
</evidence>
<dbReference type="SMART" id="SM00342">
    <property type="entry name" value="HTH_ARAC"/>
    <property type="match status" value="1"/>
</dbReference>
<dbReference type="Gene3D" id="1.10.10.60">
    <property type="entry name" value="Homeodomain-like"/>
    <property type="match status" value="1"/>
</dbReference>
<dbReference type="PANTHER" id="PTHR46796">
    <property type="entry name" value="HTH-TYPE TRANSCRIPTIONAL ACTIVATOR RHAS-RELATED"/>
    <property type="match status" value="1"/>
</dbReference>
<dbReference type="Pfam" id="PF14525">
    <property type="entry name" value="AraC_binding_2"/>
    <property type="match status" value="1"/>
</dbReference>
<protein>
    <submittedName>
        <fullName evidence="6">AraC-type DNA-binding protein</fullName>
    </submittedName>
</protein>
<evidence type="ECO:0000313" key="7">
    <source>
        <dbReference type="Proteomes" id="UP000199645"/>
    </source>
</evidence>
<evidence type="ECO:0000256" key="4">
    <source>
        <dbReference type="SAM" id="MobiDB-lite"/>
    </source>
</evidence>
<dbReference type="RefSeq" id="WP_203779893.1">
    <property type="nucleotide sequence ID" value="NZ_BOMT01000108.1"/>
</dbReference>
<dbReference type="InterPro" id="IPR035418">
    <property type="entry name" value="AraC-bd_2"/>
</dbReference>